<dbReference type="RefSeq" id="XP_022669665.1">
    <property type="nucleotide sequence ID" value="XM_022813930.1"/>
</dbReference>
<evidence type="ECO:0000313" key="1">
    <source>
        <dbReference type="EnsemblMetazoa" id="XP_022669665"/>
    </source>
</evidence>
<accession>A0A7M7KTL9</accession>
<dbReference type="GeneID" id="111253837"/>
<dbReference type="Proteomes" id="UP000594260">
    <property type="component" value="Unplaced"/>
</dbReference>
<dbReference type="InParanoid" id="A0A7M7KTL9"/>
<proteinExistence type="predicted"/>
<dbReference type="KEGG" id="vde:111253837"/>
<sequence length="138" mass="16073">MIRCCEWICWFLCGRSRKASQIKKDIRKINSVMLELSCRLETLEQTRKCQEIVVNMYTRQLVIIERYSADKGYEQSMSGLTEQKRRICDAYKKAKSELDEIVSKQISTKKEYDTSQQEVANLADLLQHLQAEPTTGAQ</sequence>
<name>A0A7M7KTL9_VARDE</name>
<evidence type="ECO:0000313" key="2">
    <source>
        <dbReference type="Proteomes" id="UP000594260"/>
    </source>
</evidence>
<keyword evidence="2" id="KW-1185">Reference proteome</keyword>
<dbReference type="AlphaFoldDB" id="A0A7M7KTL9"/>
<dbReference type="EnsemblMetazoa" id="XM_022813939">
    <property type="protein sequence ID" value="XP_022669674"/>
    <property type="gene ID" value="LOC111253837"/>
</dbReference>
<dbReference type="EnsemblMetazoa" id="XM_022813930">
    <property type="protein sequence ID" value="XP_022669665"/>
    <property type="gene ID" value="LOC111253837"/>
</dbReference>
<protein>
    <submittedName>
        <fullName evidence="1">Uncharacterized protein</fullName>
    </submittedName>
</protein>
<organism evidence="1 2">
    <name type="scientific">Varroa destructor</name>
    <name type="common">Honeybee mite</name>
    <dbReference type="NCBI Taxonomy" id="109461"/>
    <lineage>
        <taxon>Eukaryota</taxon>
        <taxon>Metazoa</taxon>
        <taxon>Ecdysozoa</taxon>
        <taxon>Arthropoda</taxon>
        <taxon>Chelicerata</taxon>
        <taxon>Arachnida</taxon>
        <taxon>Acari</taxon>
        <taxon>Parasitiformes</taxon>
        <taxon>Mesostigmata</taxon>
        <taxon>Gamasina</taxon>
        <taxon>Dermanyssoidea</taxon>
        <taxon>Varroidae</taxon>
        <taxon>Varroa</taxon>
    </lineage>
</organism>
<reference evidence="1" key="1">
    <citation type="submission" date="2021-01" db="UniProtKB">
        <authorList>
            <consortium name="EnsemblMetazoa"/>
        </authorList>
    </citation>
    <scope>IDENTIFICATION</scope>
</reference>
<dbReference type="RefSeq" id="XP_022669674.1">
    <property type="nucleotide sequence ID" value="XM_022813939.1"/>
</dbReference>